<proteinExistence type="predicted"/>
<dbReference type="Proteomes" id="UP000095395">
    <property type="component" value="Unassembled WGS sequence"/>
</dbReference>
<dbReference type="AlphaFoldDB" id="A0A173XU74"/>
<reference evidence="1 2" key="1">
    <citation type="submission" date="2015-09" db="EMBL/GenBank/DDBJ databases">
        <authorList>
            <consortium name="Pathogen Informatics"/>
        </authorList>
    </citation>
    <scope>NUCLEOTIDE SEQUENCE [LARGE SCALE GENOMIC DNA]</scope>
    <source>
        <strain evidence="1 2">2789STDY5608835</strain>
    </source>
</reference>
<evidence type="ECO:0000313" key="1">
    <source>
        <dbReference type="EMBL" id="CUN55542.1"/>
    </source>
</evidence>
<dbReference type="EMBL" id="CYYR01000003">
    <property type="protein sequence ID" value="CUN55542.1"/>
    <property type="molecule type" value="Genomic_DNA"/>
</dbReference>
<accession>A0A173XU74</accession>
<evidence type="ECO:0000313" key="2">
    <source>
        <dbReference type="Proteomes" id="UP000095395"/>
    </source>
</evidence>
<sequence length="77" mass="8605">MAENTELMMVDNICNRVYVIRGQQVMLDYGKPTEQAYHCGAPSKDAGKKLCAINVILETSMIHPVIDKLLLSPDKQI</sequence>
<dbReference type="RefSeq" id="WP_055301462.1">
    <property type="nucleotide sequence ID" value="NZ_CYYR01000003.1"/>
</dbReference>
<gene>
    <name evidence="1" type="ORF">ERS852392_00739</name>
</gene>
<organism evidence="1 2">
    <name type="scientific">Roseburia inulinivorans</name>
    <dbReference type="NCBI Taxonomy" id="360807"/>
    <lineage>
        <taxon>Bacteria</taxon>
        <taxon>Bacillati</taxon>
        <taxon>Bacillota</taxon>
        <taxon>Clostridia</taxon>
        <taxon>Lachnospirales</taxon>
        <taxon>Lachnospiraceae</taxon>
        <taxon>Roseburia</taxon>
    </lineage>
</organism>
<name>A0A173XU74_9FIRM</name>
<protein>
    <submittedName>
        <fullName evidence="1">Uncharacterized protein</fullName>
    </submittedName>
</protein>